<evidence type="ECO:0000313" key="1">
    <source>
        <dbReference type="EMBL" id="AFK49037.1"/>
    </source>
</evidence>
<reference evidence="1" key="1">
    <citation type="submission" date="2012-05" db="EMBL/GenBank/DDBJ databases">
        <authorList>
            <person name="Krishnakumar V."/>
            <person name="Cheung F."/>
            <person name="Xiao Y."/>
            <person name="Chan A."/>
            <person name="Moskal W.A."/>
            <person name="Town C.D."/>
        </authorList>
    </citation>
    <scope>NUCLEOTIDE SEQUENCE</scope>
</reference>
<proteinExistence type="evidence at transcript level"/>
<accession>I3T945</accession>
<dbReference type="AlphaFoldDB" id="I3T945"/>
<protein>
    <submittedName>
        <fullName evidence="1">Uncharacterized protein</fullName>
    </submittedName>
</protein>
<organism evidence="1">
    <name type="scientific">Lotus japonicus</name>
    <name type="common">Lotus corniculatus var. japonicus</name>
    <dbReference type="NCBI Taxonomy" id="34305"/>
    <lineage>
        <taxon>Eukaryota</taxon>
        <taxon>Viridiplantae</taxon>
        <taxon>Streptophyta</taxon>
        <taxon>Embryophyta</taxon>
        <taxon>Tracheophyta</taxon>
        <taxon>Spermatophyta</taxon>
        <taxon>Magnoliopsida</taxon>
        <taxon>eudicotyledons</taxon>
        <taxon>Gunneridae</taxon>
        <taxon>Pentapetalae</taxon>
        <taxon>rosids</taxon>
        <taxon>fabids</taxon>
        <taxon>Fabales</taxon>
        <taxon>Fabaceae</taxon>
        <taxon>Papilionoideae</taxon>
        <taxon>50 kb inversion clade</taxon>
        <taxon>NPAAA clade</taxon>
        <taxon>Hologalegina</taxon>
        <taxon>robinioid clade</taxon>
        <taxon>Loteae</taxon>
        <taxon>Lotus</taxon>
    </lineage>
</organism>
<name>I3T945_LOTJA</name>
<dbReference type="EMBL" id="BT149243">
    <property type="protein sequence ID" value="AFK49037.1"/>
    <property type="molecule type" value="mRNA"/>
</dbReference>
<sequence length="69" mass="8246">MRPLLSSIWEEIRKEKKPWRARNKLLLTASTQRNDEHVVLLRFNLTCTQCQLGFLFWIKVWLLLAFASS</sequence>